<evidence type="ECO:0000313" key="3">
    <source>
        <dbReference type="Proteomes" id="UP000752292"/>
    </source>
</evidence>
<evidence type="ECO:0000256" key="1">
    <source>
        <dbReference type="SAM" id="MobiDB-lite"/>
    </source>
</evidence>
<sequence length="63" mass="7144">MANETEQKRNHRFVQARNGLEETWLIIKESLFHPFSTTTIVTGDVVPPQTPDEDKNGSDDSSK</sequence>
<accession>A0A932ZV43</accession>
<dbReference type="EMBL" id="JACQRX010000335">
    <property type="protein sequence ID" value="MBI4252328.1"/>
    <property type="molecule type" value="Genomic_DNA"/>
</dbReference>
<name>A0A932ZV43_UNCTE</name>
<comment type="caution">
    <text evidence="2">The sequence shown here is derived from an EMBL/GenBank/DDBJ whole genome shotgun (WGS) entry which is preliminary data.</text>
</comment>
<protein>
    <submittedName>
        <fullName evidence="2">Uncharacterized protein</fullName>
    </submittedName>
</protein>
<dbReference type="Proteomes" id="UP000752292">
    <property type="component" value="Unassembled WGS sequence"/>
</dbReference>
<feature type="compositionally biased region" description="Basic and acidic residues" evidence="1">
    <location>
        <begin position="52"/>
        <end position="63"/>
    </location>
</feature>
<evidence type="ECO:0000313" key="2">
    <source>
        <dbReference type="EMBL" id="MBI4252328.1"/>
    </source>
</evidence>
<gene>
    <name evidence="2" type="ORF">HY618_07700</name>
</gene>
<dbReference type="AlphaFoldDB" id="A0A932ZV43"/>
<proteinExistence type="predicted"/>
<reference evidence="2" key="1">
    <citation type="submission" date="2020-07" db="EMBL/GenBank/DDBJ databases">
        <title>Huge and variable diversity of episymbiotic CPR bacteria and DPANN archaea in groundwater ecosystems.</title>
        <authorList>
            <person name="He C.Y."/>
            <person name="Keren R."/>
            <person name="Whittaker M."/>
            <person name="Farag I.F."/>
            <person name="Doudna J."/>
            <person name="Cate J.H.D."/>
            <person name="Banfield J.F."/>
        </authorList>
    </citation>
    <scope>NUCLEOTIDE SEQUENCE</scope>
    <source>
        <strain evidence="2">NC_groundwater_1370_Ag_S-0.2um_69_93</strain>
    </source>
</reference>
<feature type="region of interest" description="Disordered" evidence="1">
    <location>
        <begin position="42"/>
        <end position="63"/>
    </location>
</feature>
<organism evidence="2 3">
    <name type="scientific">Tectimicrobiota bacterium</name>
    <dbReference type="NCBI Taxonomy" id="2528274"/>
    <lineage>
        <taxon>Bacteria</taxon>
        <taxon>Pseudomonadati</taxon>
        <taxon>Nitrospinota/Tectimicrobiota group</taxon>
        <taxon>Candidatus Tectimicrobiota</taxon>
    </lineage>
</organism>